<evidence type="ECO:0000313" key="3">
    <source>
        <dbReference type="Proteomes" id="UP000887159"/>
    </source>
</evidence>
<dbReference type="Proteomes" id="UP000887159">
    <property type="component" value="Unassembled WGS sequence"/>
</dbReference>
<evidence type="ECO:0000256" key="1">
    <source>
        <dbReference type="SAM" id="MobiDB-lite"/>
    </source>
</evidence>
<name>A0A8X7BC92_TRICX</name>
<feature type="compositionally biased region" description="Basic and acidic residues" evidence="1">
    <location>
        <begin position="1"/>
        <end position="21"/>
    </location>
</feature>
<protein>
    <submittedName>
        <fullName evidence="2">Uncharacterized protein</fullName>
    </submittedName>
</protein>
<sequence length="125" mass="14095">MGGDTKKERKKRKDESTRFENHVTPNTLSRGSSSKQWFVRGGFHFGNRSLEGSKHFSSVLPLSARGSEGRRLLASRYILAGKGSLMMSKVDGRSQVVLRNNSKLHGCLCIRVVRMDGYIFPFEMD</sequence>
<evidence type="ECO:0000313" key="2">
    <source>
        <dbReference type="EMBL" id="GFY25429.1"/>
    </source>
</evidence>
<gene>
    <name evidence="2" type="ORF">TNCV_2485491</name>
</gene>
<feature type="compositionally biased region" description="Polar residues" evidence="1">
    <location>
        <begin position="23"/>
        <end position="32"/>
    </location>
</feature>
<dbReference type="AlphaFoldDB" id="A0A8X7BC92"/>
<organism evidence="2 3">
    <name type="scientific">Trichonephila clavipes</name>
    <name type="common">Golden silk orbweaver</name>
    <name type="synonym">Nephila clavipes</name>
    <dbReference type="NCBI Taxonomy" id="2585209"/>
    <lineage>
        <taxon>Eukaryota</taxon>
        <taxon>Metazoa</taxon>
        <taxon>Ecdysozoa</taxon>
        <taxon>Arthropoda</taxon>
        <taxon>Chelicerata</taxon>
        <taxon>Arachnida</taxon>
        <taxon>Araneae</taxon>
        <taxon>Araneomorphae</taxon>
        <taxon>Entelegynae</taxon>
        <taxon>Araneoidea</taxon>
        <taxon>Nephilidae</taxon>
        <taxon>Trichonephila</taxon>
    </lineage>
</organism>
<accession>A0A8X7BC92</accession>
<dbReference type="EMBL" id="BMAU01021371">
    <property type="protein sequence ID" value="GFY25429.1"/>
    <property type="molecule type" value="Genomic_DNA"/>
</dbReference>
<keyword evidence="3" id="KW-1185">Reference proteome</keyword>
<proteinExistence type="predicted"/>
<comment type="caution">
    <text evidence="2">The sequence shown here is derived from an EMBL/GenBank/DDBJ whole genome shotgun (WGS) entry which is preliminary data.</text>
</comment>
<reference evidence="2" key="1">
    <citation type="submission" date="2020-08" db="EMBL/GenBank/DDBJ databases">
        <title>Multicomponent nature underlies the extraordinary mechanical properties of spider dragline silk.</title>
        <authorList>
            <person name="Kono N."/>
            <person name="Nakamura H."/>
            <person name="Mori M."/>
            <person name="Yoshida Y."/>
            <person name="Ohtoshi R."/>
            <person name="Malay A.D."/>
            <person name="Moran D.A.P."/>
            <person name="Tomita M."/>
            <person name="Numata K."/>
            <person name="Arakawa K."/>
        </authorList>
    </citation>
    <scope>NUCLEOTIDE SEQUENCE</scope>
</reference>
<feature type="region of interest" description="Disordered" evidence="1">
    <location>
        <begin position="1"/>
        <end position="32"/>
    </location>
</feature>